<dbReference type="GO" id="GO:0000160">
    <property type="term" value="P:phosphorelay signal transduction system"/>
    <property type="evidence" value="ECO:0007669"/>
    <property type="project" value="UniProtKB-KW"/>
</dbReference>
<dbReference type="AlphaFoldDB" id="A0A329NXT2"/>
<reference evidence="7 8" key="1">
    <citation type="submission" date="2018-04" db="EMBL/GenBank/DDBJ databases">
        <title>Aerococcus urinae genomes.</title>
        <authorList>
            <person name="Hilt E."/>
            <person name="Gilbert N.M."/>
            <person name="Thomas-White K."/>
            <person name="Putonti C."/>
            <person name="Lewis A.L."/>
            <person name="Visck K.L."/>
            <person name="Wolfe A.J."/>
        </authorList>
    </citation>
    <scope>NUCLEOTIDE SEQUENCE [LARGE SCALE GENOMIC DNA]</scope>
    <source>
        <strain evidence="7 8">UMB7480</strain>
    </source>
</reference>
<comment type="caution">
    <text evidence="7">The sequence shown here is derived from an EMBL/GenBank/DDBJ whole genome shotgun (WGS) entry which is preliminary data.</text>
</comment>
<feature type="domain" description="Histidine kinase" evidence="6">
    <location>
        <begin position="1"/>
        <end position="205"/>
    </location>
</feature>
<proteinExistence type="predicted"/>
<dbReference type="PROSITE" id="PS50109">
    <property type="entry name" value="HIS_KIN"/>
    <property type="match status" value="1"/>
</dbReference>
<dbReference type="GO" id="GO:0004673">
    <property type="term" value="F:protein histidine kinase activity"/>
    <property type="evidence" value="ECO:0007669"/>
    <property type="project" value="UniProtKB-EC"/>
</dbReference>
<evidence type="ECO:0000256" key="1">
    <source>
        <dbReference type="ARBA" id="ARBA00000085"/>
    </source>
</evidence>
<protein>
    <recommendedName>
        <fullName evidence="2">histidine kinase</fullName>
        <ecNumber evidence="2">2.7.13.3</ecNumber>
    </recommendedName>
</protein>
<dbReference type="InterPro" id="IPR005467">
    <property type="entry name" value="His_kinase_dom"/>
</dbReference>
<dbReference type="SUPFAM" id="SSF55874">
    <property type="entry name" value="ATPase domain of HSP90 chaperone/DNA topoisomerase II/histidine kinase"/>
    <property type="match status" value="1"/>
</dbReference>
<evidence type="ECO:0000256" key="3">
    <source>
        <dbReference type="ARBA" id="ARBA00022679"/>
    </source>
</evidence>
<evidence type="ECO:0000259" key="6">
    <source>
        <dbReference type="PROSITE" id="PS50109"/>
    </source>
</evidence>
<name>A0A329NXT2_9LACT</name>
<dbReference type="InterPro" id="IPR050736">
    <property type="entry name" value="Sensor_HK_Regulatory"/>
</dbReference>
<dbReference type="InterPro" id="IPR036890">
    <property type="entry name" value="HATPase_C_sf"/>
</dbReference>
<evidence type="ECO:0000313" key="8">
    <source>
        <dbReference type="Proteomes" id="UP000251923"/>
    </source>
</evidence>
<comment type="catalytic activity">
    <reaction evidence="1">
        <text>ATP + protein L-histidine = ADP + protein N-phospho-L-histidine.</text>
        <dbReference type="EC" id="2.7.13.3"/>
    </reaction>
</comment>
<keyword evidence="4" id="KW-0418">Kinase</keyword>
<dbReference type="PANTHER" id="PTHR43711">
    <property type="entry name" value="TWO-COMPONENT HISTIDINE KINASE"/>
    <property type="match status" value="1"/>
</dbReference>
<accession>A0A329NXT2</accession>
<dbReference type="PANTHER" id="PTHR43711:SF1">
    <property type="entry name" value="HISTIDINE KINASE 1"/>
    <property type="match status" value="1"/>
</dbReference>
<dbReference type="Gene3D" id="3.30.565.10">
    <property type="entry name" value="Histidine kinase-like ATPase, C-terminal domain"/>
    <property type="match status" value="1"/>
</dbReference>
<dbReference type="Proteomes" id="UP000251923">
    <property type="component" value="Unassembled WGS sequence"/>
</dbReference>
<dbReference type="EMBL" id="QMHM01000055">
    <property type="protein sequence ID" value="RAV76558.1"/>
    <property type="molecule type" value="Genomic_DNA"/>
</dbReference>
<keyword evidence="3" id="KW-0808">Transferase</keyword>
<dbReference type="Pfam" id="PF02518">
    <property type="entry name" value="HATPase_c"/>
    <property type="match status" value="1"/>
</dbReference>
<dbReference type="InterPro" id="IPR003594">
    <property type="entry name" value="HATPase_dom"/>
</dbReference>
<keyword evidence="5" id="KW-0902">Two-component regulatory system</keyword>
<organism evidence="7 8">
    <name type="scientific">Aerococcus urinae</name>
    <dbReference type="NCBI Taxonomy" id="1376"/>
    <lineage>
        <taxon>Bacteria</taxon>
        <taxon>Bacillati</taxon>
        <taxon>Bacillota</taxon>
        <taxon>Bacilli</taxon>
        <taxon>Lactobacillales</taxon>
        <taxon>Aerococcaceae</taxon>
        <taxon>Aerococcus</taxon>
    </lineage>
</organism>
<evidence type="ECO:0000256" key="5">
    <source>
        <dbReference type="ARBA" id="ARBA00023012"/>
    </source>
</evidence>
<evidence type="ECO:0000256" key="4">
    <source>
        <dbReference type="ARBA" id="ARBA00022777"/>
    </source>
</evidence>
<sequence length="208" mass="22723">MKDEHFGPMGTSRYREYARDIHSSGTMLLDMIEDLLGIAEAETDQINLTDEICNIGQLVEIAVASHKQGAGEEGVKIEIDCPPKLPGLRGDARRLRQGLFRLISEAIHGARRGVTLKLKIRAEDERLMLTLTEDGDGESEGSAQGALPYLPEDPFISTEDSGTARSESLALSLTRKVMELHGGTLDVSEGPAHRMAISLSFPGERLIR</sequence>
<dbReference type="EC" id="2.7.13.3" evidence="2"/>
<evidence type="ECO:0000313" key="7">
    <source>
        <dbReference type="EMBL" id="RAV76558.1"/>
    </source>
</evidence>
<evidence type="ECO:0000256" key="2">
    <source>
        <dbReference type="ARBA" id="ARBA00012438"/>
    </source>
</evidence>
<gene>
    <name evidence="7" type="ORF">DBT54_09785</name>
</gene>